<reference evidence="1 2" key="1">
    <citation type="submission" date="2019-05" db="EMBL/GenBank/DDBJ databases">
        <title>Verrucobacter flavum gen. nov., sp. nov. a new member of the family Verrucomicrobiaceae.</title>
        <authorList>
            <person name="Szuroczki S."/>
            <person name="Abbaszade G."/>
            <person name="Szabo A."/>
            <person name="Felfoldi T."/>
            <person name="Schumann P."/>
            <person name="Boka K."/>
            <person name="Keki Z."/>
            <person name="Toumi M."/>
            <person name="Toth E."/>
        </authorList>
    </citation>
    <scope>NUCLEOTIDE SEQUENCE [LARGE SCALE GENOMIC DNA]</scope>
    <source>
        <strain evidence="1 2">MG-N-17</strain>
    </source>
</reference>
<accession>A0A5R8KG90</accession>
<dbReference type="InterPro" id="IPR014158">
    <property type="entry name" value="T4SS_VirB5"/>
</dbReference>
<name>A0A5R8KG90_9BACT</name>
<gene>
    <name evidence="1" type="ORF">FEM03_07290</name>
</gene>
<dbReference type="Proteomes" id="UP000306196">
    <property type="component" value="Unassembled WGS sequence"/>
</dbReference>
<evidence type="ECO:0000313" key="2">
    <source>
        <dbReference type="Proteomes" id="UP000306196"/>
    </source>
</evidence>
<sequence>MKRTILYLSFPIAAMLPKSAQSQVIVEDPIAIAQNAIQHTIDLAKYVEMISNQIEQINLLTSQLEQITAYVTAFGDPATLLQITGADQIIGQLQQSQVGQLLGELQQTASGIESLHNNADGLYQTIENISISGVEIPRAEDLYRKFGALENTTANYQMVHEEAVARIQSLKQEISSTTTALQSATTDAQVQKLHGVLASQNAQLAALQGEVQNATSQVLVQDTLNRNDDEKQSQAQREKDAAEWGITTKQFDALLTLPDSMRR</sequence>
<proteinExistence type="predicted"/>
<dbReference type="AlphaFoldDB" id="A0A5R8KG90"/>
<evidence type="ECO:0008006" key="3">
    <source>
        <dbReference type="Google" id="ProtNLM"/>
    </source>
</evidence>
<keyword evidence="2" id="KW-1185">Reference proteome</keyword>
<dbReference type="RefSeq" id="WP_138085540.1">
    <property type="nucleotide sequence ID" value="NZ_VAUV01000005.1"/>
</dbReference>
<comment type="caution">
    <text evidence="1">The sequence shown here is derived from an EMBL/GenBank/DDBJ whole genome shotgun (WGS) entry which is preliminary data.</text>
</comment>
<protein>
    <recommendedName>
        <fullName evidence="3">P-type conjugative transfer protein TrbJ</fullName>
    </recommendedName>
</protein>
<dbReference type="Pfam" id="PF07996">
    <property type="entry name" value="T4SS"/>
    <property type="match status" value="1"/>
</dbReference>
<evidence type="ECO:0000313" key="1">
    <source>
        <dbReference type="EMBL" id="TLD71327.1"/>
    </source>
</evidence>
<dbReference type="EMBL" id="VAUV01000005">
    <property type="protein sequence ID" value="TLD71327.1"/>
    <property type="molecule type" value="Genomic_DNA"/>
</dbReference>
<organism evidence="1 2">
    <name type="scientific">Phragmitibacter flavus</name>
    <dbReference type="NCBI Taxonomy" id="2576071"/>
    <lineage>
        <taxon>Bacteria</taxon>
        <taxon>Pseudomonadati</taxon>
        <taxon>Verrucomicrobiota</taxon>
        <taxon>Verrucomicrobiia</taxon>
        <taxon>Verrucomicrobiales</taxon>
        <taxon>Verrucomicrobiaceae</taxon>
        <taxon>Phragmitibacter</taxon>
    </lineage>
</organism>